<dbReference type="Proteomes" id="UP000029224">
    <property type="component" value="Unassembled WGS sequence"/>
</dbReference>
<dbReference type="EMBL" id="BBMT01000006">
    <property type="protein sequence ID" value="GAL35018.1"/>
    <property type="molecule type" value="Genomic_DNA"/>
</dbReference>
<keyword evidence="3" id="KW-0238">DNA-binding</keyword>
<accession>A0A090T751</accession>
<proteinExistence type="inferred from homology"/>
<dbReference type="Pfam" id="PF00126">
    <property type="entry name" value="HTH_1"/>
    <property type="match status" value="1"/>
</dbReference>
<dbReference type="PANTHER" id="PTHR30126">
    <property type="entry name" value="HTH-TYPE TRANSCRIPTIONAL REGULATOR"/>
    <property type="match status" value="1"/>
</dbReference>
<organism evidence="7 8">
    <name type="scientific">Vibrio maritimus</name>
    <dbReference type="NCBI Taxonomy" id="990268"/>
    <lineage>
        <taxon>Bacteria</taxon>
        <taxon>Pseudomonadati</taxon>
        <taxon>Pseudomonadota</taxon>
        <taxon>Gammaproteobacteria</taxon>
        <taxon>Vibrionales</taxon>
        <taxon>Vibrionaceae</taxon>
        <taxon>Vibrio</taxon>
    </lineage>
</organism>
<evidence type="ECO:0000256" key="4">
    <source>
        <dbReference type="ARBA" id="ARBA00023163"/>
    </source>
</evidence>
<dbReference type="SUPFAM" id="SSF46785">
    <property type="entry name" value="Winged helix' DNA-binding domain"/>
    <property type="match status" value="1"/>
</dbReference>
<keyword evidence="2" id="KW-0805">Transcription regulation</keyword>
<dbReference type="PRINTS" id="PR00039">
    <property type="entry name" value="HTHLYSR"/>
</dbReference>
<dbReference type="GO" id="GO:0003700">
    <property type="term" value="F:DNA-binding transcription factor activity"/>
    <property type="evidence" value="ECO:0007669"/>
    <property type="project" value="InterPro"/>
</dbReference>
<protein>
    <submittedName>
        <fullName evidence="7">Transcriptional regulators LysR family</fullName>
    </submittedName>
</protein>
<dbReference type="Pfam" id="PF03466">
    <property type="entry name" value="LysR_substrate"/>
    <property type="match status" value="1"/>
</dbReference>
<feature type="region of interest" description="Disordered" evidence="5">
    <location>
        <begin position="1"/>
        <end position="23"/>
    </location>
</feature>
<feature type="domain" description="HTH lysR-type" evidence="6">
    <location>
        <begin position="24"/>
        <end position="81"/>
    </location>
</feature>
<dbReference type="Gene3D" id="3.40.190.290">
    <property type="match status" value="1"/>
</dbReference>
<dbReference type="InterPro" id="IPR036390">
    <property type="entry name" value="WH_DNA-bd_sf"/>
</dbReference>
<reference evidence="7 8" key="1">
    <citation type="submission" date="2014-09" db="EMBL/GenBank/DDBJ databases">
        <title>Vibrio maritimus JCM 19240. (C210) whole genome shotgun sequence.</title>
        <authorList>
            <person name="Sawabe T."/>
            <person name="Meirelles P."/>
            <person name="Nakanishi M."/>
            <person name="Sayaka M."/>
            <person name="Hattori M."/>
            <person name="Ohkuma M."/>
        </authorList>
    </citation>
    <scope>NUCLEOTIDE SEQUENCE [LARGE SCALE GENOMIC DNA]</scope>
    <source>
        <strain evidence="7 8">JCM 19240</strain>
    </source>
</reference>
<dbReference type="SUPFAM" id="SSF53850">
    <property type="entry name" value="Periplasmic binding protein-like II"/>
    <property type="match status" value="1"/>
</dbReference>
<dbReference type="Gene3D" id="1.10.10.10">
    <property type="entry name" value="Winged helix-like DNA-binding domain superfamily/Winged helix DNA-binding domain"/>
    <property type="match status" value="1"/>
</dbReference>
<gene>
    <name evidence="7" type="ORF">JCM19240_3388</name>
</gene>
<evidence type="ECO:0000256" key="3">
    <source>
        <dbReference type="ARBA" id="ARBA00023125"/>
    </source>
</evidence>
<dbReference type="PROSITE" id="PS50931">
    <property type="entry name" value="HTH_LYSR"/>
    <property type="match status" value="1"/>
</dbReference>
<evidence type="ECO:0000313" key="8">
    <source>
        <dbReference type="Proteomes" id="UP000029224"/>
    </source>
</evidence>
<evidence type="ECO:0000256" key="1">
    <source>
        <dbReference type="ARBA" id="ARBA00009437"/>
    </source>
</evidence>
<evidence type="ECO:0000259" key="6">
    <source>
        <dbReference type="PROSITE" id="PS50931"/>
    </source>
</evidence>
<evidence type="ECO:0000256" key="2">
    <source>
        <dbReference type="ARBA" id="ARBA00023015"/>
    </source>
</evidence>
<dbReference type="InterPro" id="IPR036388">
    <property type="entry name" value="WH-like_DNA-bd_sf"/>
</dbReference>
<comment type="similarity">
    <text evidence="1">Belongs to the LysR transcriptional regulatory family.</text>
</comment>
<dbReference type="InterPro" id="IPR005119">
    <property type="entry name" value="LysR_subst-bd"/>
</dbReference>
<keyword evidence="4" id="KW-0804">Transcription</keyword>
<dbReference type="CDD" id="cd05466">
    <property type="entry name" value="PBP2_LTTR_substrate"/>
    <property type="match status" value="1"/>
</dbReference>
<dbReference type="AlphaFoldDB" id="A0A090T751"/>
<sequence length="315" mass="35389">MIVTVKGANSRSPSDHMTTKKPTPTLSLLKSFYEVGRSRSFKQAAENLGLSQPTIIKQVGELEQQYNAKLFTRGRNNNRLTDLGLQLMPLCRSVINGVKEIDEFMQSHGKLIHGTLTIAAVSPYYVTQALKTFIAKYPKIKVKVIYGSNRNALHLLQAGEVDVGLFVHNSPTPGFSSFLCKEDQIIAIIPENNQLSHNEYLNAEDIKGEVLLCREKGSITQDIFESEMRKRDIEPSSRIEIGSREAIREGVIQGLGIGVVTEHEHNHDEKIVAKKFKNIDLSMKYSFVVSNERLGSRLIQAFLQCTEKHLKQPLQ</sequence>
<evidence type="ECO:0000256" key="5">
    <source>
        <dbReference type="SAM" id="MobiDB-lite"/>
    </source>
</evidence>
<reference evidence="7 8" key="2">
    <citation type="submission" date="2014-09" db="EMBL/GenBank/DDBJ databases">
        <authorList>
            <consortium name="NBRP consortium"/>
            <person name="Sawabe T."/>
            <person name="Meirelles P."/>
            <person name="Nakanishi M."/>
            <person name="Sayaka M."/>
            <person name="Hattori M."/>
            <person name="Ohkuma M."/>
        </authorList>
    </citation>
    <scope>NUCLEOTIDE SEQUENCE [LARGE SCALE GENOMIC DNA]</scope>
    <source>
        <strain evidence="7 8">JCM 19240</strain>
    </source>
</reference>
<dbReference type="PANTHER" id="PTHR30126:SF94">
    <property type="entry name" value="LYSR FAMILY TRANSCRIPTIONAL REGULATOR"/>
    <property type="match status" value="1"/>
</dbReference>
<name>A0A090T751_9VIBR</name>
<dbReference type="GO" id="GO:0000976">
    <property type="term" value="F:transcription cis-regulatory region binding"/>
    <property type="evidence" value="ECO:0007669"/>
    <property type="project" value="TreeGrafter"/>
</dbReference>
<comment type="caution">
    <text evidence="7">The sequence shown here is derived from an EMBL/GenBank/DDBJ whole genome shotgun (WGS) entry which is preliminary data.</text>
</comment>
<dbReference type="InterPro" id="IPR000847">
    <property type="entry name" value="LysR_HTH_N"/>
</dbReference>
<keyword evidence="8" id="KW-1185">Reference proteome</keyword>
<evidence type="ECO:0000313" key="7">
    <source>
        <dbReference type="EMBL" id="GAL35018.1"/>
    </source>
</evidence>